<name>A0A2N6VM66_9MICO</name>
<evidence type="ECO:0000256" key="1">
    <source>
        <dbReference type="ARBA" id="ARBA00004948"/>
    </source>
</evidence>
<dbReference type="InterPro" id="IPR004305">
    <property type="entry name" value="Thiaminase-2/PQQC"/>
</dbReference>
<dbReference type="InterPro" id="IPR050967">
    <property type="entry name" value="Thiamine_Salvage_TenA"/>
</dbReference>
<evidence type="ECO:0000313" key="4">
    <source>
        <dbReference type="Proteomes" id="UP000235598"/>
    </source>
</evidence>
<dbReference type="OrthoDB" id="34166at2"/>
<reference evidence="3 4" key="1">
    <citation type="submission" date="2017-09" db="EMBL/GenBank/DDBJ databases">
        <title>Bacterial strain isolated from the female urinary microbiota.</title>
        <authorList>
            <person name="Thomas-White K."/>
            <person name="Kumar N."/>
            <person name="Forster S."/>
            <person name="Putonti C."/>
            <person name="Lawley T."/>
            <person name="Wolfe A.J."/>
        </authorList>
    </citation>
    <scope>NUCLEOTIDE SEQUENCE [LARGE SCALE GENOMIC DNA]</scope>
    <source>
        <strain evidence="3 4">UMB1301</strain>
    </source>
</reference>
<dbReference type="Proteomes" id="UP000235598">
    <property type="component" value="Unassembled WGS sequence"/>
</dbReference>
<dbReference type="RefSeq" id="WP_102239155.1">
    <property type="nucleotide sequence ID" value="NZ_PNHK01000003.1"/>
</dbReference>
<evidence type="ECO:0000259" key="2">
    <source>
        <dbReference type="Pfam" id="PF03070"/>
    </source>
</evidence>
<sequence>MTTTTSAAEIGRELRNLYVAGPRTQALWDSCDDIITATENLTYLQELAAGDLDARAFTNYLIQDEIYLDGYARTMLLLGHRAANNEDMRFWATSAGTAVAVENEMHEALLESTEFSQHIAELNDENGKPVASPTTLGYVSFLMATATTEPYEVGVAGVLPCFWVYAHVGKVLTRLVGGGMDAHPYKQWIEEYDSEEFDAGTRQAVEILERELENARPAEREKMEKTFRQACMYELHFWASARVVERFELVK</sequence>
<organism evidence="3 4">
    <name type="scientific">Brevibacterium paucivorans</name>
    <dbReference type="NCBI Taxonomy" id="170994"/>
    <lineage>
        <taxon>Bacteria</taxon>
        <taxon>Bacillati</taxon>
        <taxon>Actinomycetota</taxon>
        <taxon>Actinomycetes</taxon>
        <taxon>Micrococcales</taxon>
        <taxon>Brevibacteriaceae</taxon>
        <taxon>Brevibacterium</taxon>
    </lineage>
</organism>
<dbReference type="PANTHER" id="PTHR43198:SF2">
    <property type="entry name" value="SI:CH1073-67J19.1-RELATED"/>
    <property type="match status" value="1"/>
</dbReference>
<comment type="caution">
    <text evidence="3">The sequence shown here is derived from an EMBL/GenBank/DDBJ whole genome shotgun (WGS) entry which is preliminary data.</text>
</comment>
<proteinExistence type="predicted"/>
<dbReference type="PANTHER" id="PTHR43198">
    <property type="entry name" value="BIFUNCTIONAL TH2 PROTEIN"/>
    <property type="match status" value="1"/>
</dbReference>
<dbReference type="Pfam" id="PF03070">
    <property type="entry name" value="TENA_THI-4"/>
    <property type="match status" value="1"/>
</dbReference>
<protein>
    <submittedName>
        <fullName evidence="3">Thiamine metabolism protein</fullName>
    </submittedName>
</protein>
<accession>A0A2N6VM66</accession>
<dbReference type="SUPFAM" id="SSF48613">
    <property type="entry name" value="Heme oxygenase-like"/>
    <property type="match status" value="1"/>
</dbReference>
<gene>
    <name evidence="3" type="ORF">CJ199_09030</name>
</gene>
<comment type="pathway">
    <text evidence="1">Cofactor biosynthesis; thiamine diphosphate biosynthesis.</text>
</comment>
<dbReference type="CDD" id="cd19365">
    <property type="entry name" value="TenA_C-like"/>
    <property type="match status" value="1"/>
</dbReference>
<feature type="domain" description="Thiaminase-2/PQQC" evidence="2">
    <location>
        <begin position="43"/>
        <end position="242"/>
    </location>
</feature>
<dbReference type="Gene3D" id="1.20.910.10">
    <property type="entry name" value="Heme oxygenase-like"/>
    <property type="match status" value="1"/>
</dbReference>
<evidence type="ECO:0000313" key="3">
    <source>
        <dbReference type="EMBL" id="PMD05214.1"/>
    </source>
</evidence>
<dbReference type="EMBL" id="PNHK01000003">
    <property type="protein sequence ID" value="PMD05214.1"/>
    <property type="molecule type" value="Genomic_DNA"/>
</dbReference>
<dbReference type="AlphaFoldDB" id="A0A2N6VM66"/>
<dbReference type="GO" id="GO:0005829">
    <property type="term" value="C:cytosol"/>
    <property type="evidence" value="ECO:0007669"/>
    <property type="project" value="TreeGrafter"/>
</dbReference>
<dbReference type="InterPro" id="IPR016084">
    <property type="entry name" value="Haem_Oase-like_multi-hlx"/>
</dbReference>